<dbReference type="STRING" id="661089.ciss_20020"/>
<organism evidence="2 3">
    <name type="scientific">Carboxydothermus islandicus</name>
    <dbReference type="NCBI Taxonomy" id="661089"/>
    <lineage>
        <taxon>Bacteria</taxon>
        <taxon>Bacillati</taxon>
        <taxon>Bacillota</taxon>
        <taxon>Clostridia</taxon>
        <taxon>Thermoanaerobacterales</taxon>
        <taxon>Thermoanaerobacteraceae</taxon>
        <taxon>Carboxydothermus</taxon>
    </lineage>
</organism>
<dbReference type="OrthoDB" id="9806902at2"/>
<dbReference type="Pfam" id="PF12146">
    <property type="entry name" value="Hydrolase_4"/>
    <property type="match status" value="1"/>
</dbReference>
<reference evidence="3" key="1">
    <citation type="submission" date="2016-12" db="EMBL/GenBank/DDBJ databases">
        <title>Draft Genome Sequences od Carboxydothermus pertinax and islandicus, Hydrogenogenic Carboxydotrophic Bacteria.</title>
        <authorList>
            <person name="Fukuyama Y."/>
            <person name="Ohmae K."/>
            <person name="Yoneda Y."/>
            <person name="Yoshida T."/>
            <person name="Sako Y."/>
        </authorList>
    </citation>
    <scope>NUCLEOTIDE SEQUENCE [LARGE SCALE GENOMIC DNA]</scope>
    <source>
        <strain evidence="3">SET</strain>
    </source>
</reference>
<protein>
    <submittedName>
        <fullName evidence="2">Alpha/beta hydrolase</fullName>
    </submittedName>
</protein>
<dbReference type="SUPFAM" id="SSF53474">
    <property type="entry name" value="alpha/beta-Hydrolases"/>
    <property type="match status" value="1"/>
</dbReference>
<dbReference type="RefSeq" id="WP_075866243.1">
    <property type="nucleotide sequence ID" value="NZ_BDJL01000132.1"/>
</dbReference>
<dbReference type="InterPro" id="IPR029058">
    <property type="entry name" value="AB_hydrolase_fold"/>
</dbReference>
<dbReference type="PANTHER" id="PTHR11614">
    <property type="entry name" value="PHOSPHOLIPASE-RELATED"/>
    <property type="match status" value="1"/>
</dbReference>
<keyword evidence="3" id="KW-1185">Reference proteome</keyword>
<comment type="caution">
    <text evidence="2">The sequence shown here is derived from an EMBL/GenBank/DDBJ whole genome shotgun (WGS) entry which is preliminary data.</text>
</comment>
<dbReference type="InterPro" id="IPR022742">
    <property type="entry name" value="Hydrolase_4"/>
</dbReference>
<keyword evidence="2" id="KW-0378">Hydrolase</keyword>
<name>A0A1L8D4H3_9THEO</name>
<evidence type="ECO:0000313" key="2">
    <source>
        <dbReference type="EMBL" id="GAV26069.1"/>
    </source>
</evidence>
<dbReference type="GO" id="GO:0016787">
    <property type="term" value="F:hydrolase activity"/>
    <property type="evidence" value="ECO:0007669"/>
    <property type="project" value="UniProtKB-KW"/>
</dbReference>
<evidence type="ECO:0000313" key="3">
    <source>
        <dbReference type="Proteomes" id="UP000187338"/>
    </source>
</evidence>
<accession>A0A1L8D4H3</accession>
<sequence length="308" mass="35274">MGSFNFLFKASDGKEIYCYRWVPDKQQKLRAIVYIAHGMAETAARYERFALALTKEGYLVFAHDHRGHGKTAKSIEEIGYLGPDGFNRMVQDMKELIGFVKNENPELPIILFGHSMGSFLAQRYITLYGETLDGVILSGTSCAPGPIVNLGIFLAKKEVEKYGPKHRSVRLTKLSFGNYNKKFKPNRTEFDWLSRDAEEVDKYINDPYCGGVFTASFYYDFLRGLKETFRRENLAKIPKELPIFIFSGDMDPVGNMGRGVLKLIKTYEKLGLKNLAYRLYPGGRHEMLNEINREEVVGDIINWLNKLF</sequence>
<feature type="domain" description="Serine aminopeptidase S33" evidence="1">
    <location>
        <begin position="28"/>
        <end position="291"/>
    </location>
</feature>
<dbReference type="InterPro" id="IPR051044">
    <property type="entry name" value="MAG_DAG_Lipase"/>
</dbReference>
<evidence type="ECO:0000259" key="1">
    <source>
        <dbReference type="Pfam" id="PF12146"/>
    </source>
</evidence>
<dbReference type="Gene3D" id="3.40.50.1820">
    <property type="entry name" value="alpha/beta hydrolase"/>
    <property type="match status" value="1"/>
</dbReference>
<dbReference type="EMBL" id="BDJL01000132">
    <property type="protein sequence ID" value="GAV26069.1"/>
    <property type="molecule type" value="Genomic_DNA"/>
</dbReference>
<dbReference type="Proteomes" id="UP000187338">
    <property type="component" value="Unassembled WGS sequence"/>
</dbReference>
<proteinExistence type="predicted"/>
<dbReference type="AlphaFoldDB" id="A0A1L8D4H3"/>
<gene>
    <name evidence="2" type="ORF">ciss_20020</name>
</gene>